<name>A0A6G0VZJ1_APHCR</name>
<sequence>MCQFNDKDPITNQLSYIGGKHSKPMIKRIMSKLFTDELLKFYSFSGKKEKEKFSFSKSLISARAFADKATIIKSEDEAFNKNVSLKRSAGWSQSPKKMAQKVQLNSSNSIKQATSSIGKTFTQRPSIVKKLSYNESPVESDKKIMSK</sequence>
<comment type="caution">
    <text evidence="3">The sequence shown here is derived from an EMBL/GenBank/DDBJ whole genome shotgun (WGS) entry which is preliminary data.</text>
</comment>
<feature type="compositionally biased region" description="Polar residues" evidence="1">
    <location>
        <begin position="102"/>
        <end position="117"/>
    </location>
</feature>
<evidence type="ECO:0000256" key="1">
    <source>
        <dbReference type="SAM" id="MobiDB-lite"/>
    </source>
</evidence>
<keyword evidence="4" id="KW-1185">Reference proteome</keyword>
<feature type="region of interest" description="Disordered" evidence="1">
    <location>
        <begin position="87"/>
        <end position="117"/>
    </location>
</feature>
<dbReference type="AlphaFoldDB" id="A0A6G0VZJ1"/>
<feature type="non-terminal residue" evidence="3">
    <location>
        <position position="147"/>
    </location>
</feature>
<dbReference type="Proteomes" id="UP000478052">
    <property type="component" value="Unassembled WGS sequence"/>
</dbReference>
<accession>A0A6G0VZJ1</accession>
<evidence type="ECO:0000313" key="4">
    <source>
        <dbReference type="Proteomes" id="UP000478052"/>
    </source>
</evidence>
<organism evidence="3 4">
    <name type="scientific">Aphis craccivora</name>
    <name type="common">Cowpea aphid</name>
    <dbReference type="NCBI Taxonomy" id="307492"/>
    <lineage>
        <taxon>Eukaryota</taxon>
        <taxon>Metazoa</taxon>
        <taxon>Ecdysozoa</taxon>
        <taxon>Arthropoda</taxon>
        <taxon>Hexapoda</taxon>
        <taxon>Insecta</taxon>
        <taxon>Pterygota</taxon>
        <taxon>Neoptera</taxon>
        <taxon>Paraneoptera</taxon>
        <taxon>Hemiptera</taxon>
        <taxon>Sternorrhyncha</taxon>
        <taxon>Aphidomorpha</taxon>
        <taxon>Aphidoidea</taxon>
        <taxon>Aphididae</taxon>
        <taxon>Aphidini</taxon>
        <taxon>Aphis</taxon>
        <taxon>Aphis</taxon>
    </lineage>
</organism>
<evidence type="ECO:0000259" key="2">
    <source>
        <dbReference type="Pfam" id="PF16064"/>
    </source>
</evidence>
<gene>
    <name evidence="3" type="ORF">FWK35_00031128</name>
</gene>
<evidence type="ECO:0000313" key="3">
    <source>
        <dbReference type="EMBL" id="KAF0715760.1"/>
    </source>
</evidence>
<protein>
    <submittedName>
        <fullName evidence="3">DUF4806 domain-containing protein</fullName>
    </submittedName>
</protein>
<dbReference type="InterPro" id="IPR032071">
    <property type="entry name" value="DUF4806"/>
</dbReference>
<proteinExistence type="predicted"/>
<feature type="domain" description="DUF4806" evidence="2">
    <location>
        <begin position="10"/>
        <end position="63"/>
    </location>
</feature>
<reference evidence="3 4" key="1">
    <citation type="submission" date="2019-08" db="EMBL/GenBank/DDBJ databases">
        <title>Whole genome of Aphis craccivora.</title>
        <authorList>
            <person name="Voronova N.V."/>
            <person name="Shulinski R.S."/>
            <person name="Bandarenka Y.V."/>
            <person name="Zhorov D.G."/>
            <person name="Warner D."/>
        </authorList>
    </citation>
    <scope>NUCLEOTIDE SEQUENCE [LARGE SCALE GENOMIC DNA]</scope>
    <source>
        <strain evidence="3">180601</strain>
        <tissue evidence="3">Whole Body</tissue>
    </source>
</reference>
<dbReference type="Pfam" id="PF16064">
    <property type="entry name" value="DUF4806"/>
    <property type="match status" value="1"/>
</dbReference>
<dbReference type="EMBL" id="VUJU01010117">
    <property type="protein sequence ID" value="KAF0715760.1"/>
    <property type="molecule type" value="Genomic_DNA"/>
</dbReference>